<dbReference type="Gene3D" id="3.20.20.70">
    <property type="entry name" value="Aldolase class I"/>
    <property type="match status" value="1"/>
</dbReference>
<dbReference type="Pfam" id="PF03537">
    <property type="entry name" value="Glyco_hydro_114"/>
    <property type="match status" value="1"/>
</dbReference>
<name>A0A545AWD4_9ACTN</name>
<dbReference type="SUPFAM" id="SSF51445">
    <property type="entry name" value="(Trans)glycosidases"/>
    <property type="match status" value="1"/>
</dbReference>
<dbReference type="PANTHER" id="PTHR35273:SF2">
    <property type="entry name" value="ALPHA-GALACTOSIDASE"/>
    <property type="match status" value="1"/>
</dbReference>
<comment type="caution">
    <text evidence="2">The sequence shown here is derived from an EMBL/GenBank/DDBJ whole genome shotgun (WGS) entry which is preliminary data.</text>
</comment>
<dbReference type="InParanoid" id="A0A545AWD4"/>
<dbReference type="Proteomes" id="UP000317982">
    <property type="component" value="Unassembled WGS sequence"/>
</dbReference>
<evidence type="ECO:0000313" key="3">
    <source>
        <dbReference type="Proteomes" id="UP000317982"/>
    </source>
</evidence>
<sequence>MLVALLVVAGCSEPEPSAPPSPVSSVSPVSSGKYWTPAPGTTWQWQLSGTVDRSVDVAVYDIDGFTNGADVVASLHAAGRKVICYVNVGAAEDFRSDYRKFPAAVLGKGLDGWPGERWLDVRRWESLEPIMSARFDMCRTKGFDAIEPDNVDGFANDSGFPLTSADQLTYNRRIAALAHSRGLSIGLKNDLEQVPDLVNDFQFAVNEECLAYDECSELKPFVDAGKAVFHVEYSDEPCRKTTPPGFSSLRKNLELDAFVRPCTPRR</sequence>
<feature type="domain" description="Glycoside-hydrolase family GH114 TIM-barrel" evidence="1">
    <location>
        <begin position="42"/>
        <end position="256"/>
    </location>
</feature>
<dbReference type="InterPro" id="IPR013785">
    <property type="entry name" value="Aldolase_TIM"/>
</dbReference>
<dbReference type="InterPro" id="IPR017853">
    <property type="entry name" value="GH"/>
</dbReference>
<evidence type="ECO:0000313" key="2">
    <source>
        <dbReference type="EMBL" id="TQS45634.1"/>
    </source>
</evidence>
<gene>
    <name evidence="2" type="ORF">FL583_07870</name>
</gene>
<organism evidence="2 3">
    <name type="scientific">Cryptosporangium phraense</name>
    <dbReference type="NCBI Taxonomy" id="2593070"/>
    <lineage>
        <taxon>Bacteria</taxon>
        <taxon>Bacillati</taxon>
        <taxon>Actinomycetota</taxon>
        <taxon>Actinomycetes</taxon>
        <taxon>Cryptosporangiales</taxon>
        <taxon>Cryptosporangiaceae</taxon>
        <taxon>Cryptosporangium</taxon>
    </lineage>
</organism>
<reference evidence="2 3" key="1">
    <citation type="submission" date="2019-07" db="EMBL/GenBank/DDBJ databases">
        <title>Cryptosporangium phraense sp. nov., isolated from plant litter.</title>
        <authorList>
            <person name="Suriyachadkun C."/>
        </authorList>
    </citation>
    <scope>NUCLEOTIDE SEQUENCE [LARGE SCALE GENOMIC DNA]</scope>
    <source>
        <strain evidence="2 3">A-T 5661</strain>
    </source>
</reference>
<dbReference type="PANTHER" id="PTHR35273">
    <property type="entry name" value="ALPHA-1,4 POLYGALACTOSAMINIDASE, PUTATIVE (AFU_ORTHOLOGUE AFUA_3G07890)-RELATED"/>
    <property type="match status" value="1"/>
</dbReference>
<evidence type="ECO:0000259" key="1">
    <source>
        <dbReference type="Pfam" id="PF03537"/>
    </source>
</evidence>
<dbReference type="RefSeq" id="WP_142703825.1">
    <property type="nucleotide sequence ID" value="NZ_VIRS01000004.1"/>
</dbReference>
<keyword evidence="3" id="KW-1185">Reference proteome</keyword>
<dbReference type="InterPro" id="IPR004352">
    <property type="entry name" value="GH114_TIM-barrel"/>
</dbReference>
<protein>
    <submittedName>
        <fullName evidence="2">Endo alpha-1,4 polygalactosaminidase</fullName>
    </submittedName>
</protein>
<accession>A0A545AWD4</accession>
<dbReference type="AlphaFoldDB" id="A0A545AWD4"/>
<dbReference type="EMBL" id="VIRS01000004">
    <property type="protein sequence ID" value="TQS45634.1"/>
    <property type="molecule type" value="Genomic_DNA"/>
</dbReference>
<dbReference type="OrthoDB" id="319933at2"/>
<proteinExistence type="predicted"/>